<evidence type="ECO:0000313" key="1">
    <source>
        <dbReference type="EMBL" id="KAF2851696.1"/>
    </source>
</evidence>
<accession>A0A6A7B822</accession>
<gene>
    <name evidence="1" type="ORF">T440DRAFT_448028</name>
</gene>
<organism evidence="1 2">
    <name type="scientific">Plenodomus tracheiphilus IPT5</name>
    <dbReference type="NCBI Taxonomy" id="1408161"/>
    <lineage>
        <taxon>Eukaryota</taxon>
        <taxon>Fungi</taxon>
        <taxon>Dikarya</taxon>
        <taxon>Ascomycota</taxon>
        <taxon>Pezizomycotina</taxon>
        <taxon>Dothideomycetes</taxon>
        <taxon>Pleosporomycetidae</taxon>
        <taxon>Pleosporales</taxon>
        <taxon>Pleosporineae</taxon>
        <taxon>Leptosphaeriaceae</taxon>
        <taxon>Plenodomus</taxon>
    </lineage>
</organism>
<dbReference type="OrthoDB" id="10340351at2759"/>
<keyword evidence="2" id="KW-1185">Reference proteome</keyword>
<sequence length="160" mass="17798">MSTTHPTTKPSLLQDLSNLTSQADTTLTSLRHHHHRIATLITAEQADLAFAARFNAPLTSKNLPVWKTQIDALARAMEICNAYRATLTQIEKTVVDMGKWIDDGDLRVDMVDLEGGRRTAFREKKGFLEKMRMVEGECGVRFLGGGKVDGGEGGRFFVYD</sequence>
<proteinExistence type="predicted"/>
<protein>
    <submittedName>
        <fullName evidence="1">Uncharacterized protein</fullName>
    </submittedName>
</protein>
<dbReference type="Proteomes" id="UP000799423">
    <property type="component" value="Unassembled WGS sequence"/>
</dbReference>
<dbReference type="EMBL" id="MU006301">
    <property type="protein sequence ID" value="KAF2851696.1"/>
    <property type="molecule type" value="Genomic_DNA"/>
</dbReference>
<name>A0A6A7B822_9PLEO</name>
<evidence type="ECO:0000313" key="2">
    <source>
        <dbReference type="Proteomes" id="UP000799423"/>
    </source>
</evidence>
<reference evidence="1" key="1">
    <citation type="submission" date="2020-01" db="EMBL/GenBank/DDBJ databases">
        <authorList>
            <consortium name="DOE Joint Genome Institute"/>
            <person name="Haridas S."/>
            <person name="Albert R."/>
            <person name="Binder M."/>
            <person name="Bloem J."/>
            <person name="Labutti K."/>
            <person name="Salamov A."/>
            <person name="Andreopoulos B."/>
            <person name="Baker S.E."/>
            <person name="Barry K."/>
            <person name="Bills G."/>
            <person name="Bluhm B.H."/>
            <person name="Cannon C."/>
            <person name="Castanera R."/>
            <person name="Culley D.E."/>
            <person name="Daum C."/>
            <person name="Ezra D."/>
            <person name="Gonzalez J.B."/>
            <person name="Henrissat B."/>
            <person name="Kuo A."/>
            <person name="Liang C."/>
            <person name="Lipzen A."/>
            <person name="Lutzoni F."/>
            <person name="Magnuson J."/>
            <person name="Mondo S."/>
            <person name="Nolan M."/>
            <person name="Ohm R."/>
            <person name="Pangilinan J."/>
            <person name="Park H.-J."/>
            <person name="Ramirez L."/>
            <person name="Alfaro M."/>
            <person name="Sun H."/>
            <person name="Tritt A."/>
            <person name="Yoshinaga Y."/>
            <person name="Zwiers L.-H."/>
            <person name="Turgeon B.G."/>
            <person name="Goodwin S.B."/>
            <person name="Spatafora J.W."/>
            <person name="Crous P.W."/>
            <person name="Grigoriev I.V."/>
        </authorList>
    </citation>
    <scope>NUCLEOTIDE SEQUENCE</scope>
    <source>
        <strain evidence="1">IPT5</strain>
    </source>
</reference>
<dbReference type="AlphaFoldDB" id="A0A6A7B822"/>